<sequence>MEGANKYAREVIAALRPVLPARTLDHVSFSLETGQVDKALIEALGGAVKHEVTVPAIVVEAVRKLLAEGSLRRRDARAVHRMLPRLRVDTGT</sequence>
<evidence type="ECO:0000313" key="2">
    <source>
        <dbReference type="Proteomes" id="UP001185863"/>
    </source>
</evidence>
<reference evidence="1" key="1">
    <citation type="submission" date="2023-10" db="EMBL/GenBank/DDBJ databases">
        <title>Development of a sustainable strategy for remediation of hydrocarbon-contaminated territories based on the waste exchange concept.</title>
        <authorList>
            <person name="Krivoruchko A."/>
        </authorList>
    </citation>
    <scope>NUCLEOTIDE SEQUENCE</scope>
    <source>
        <strain evidence="1">IEGM 68</strain>
    </source>
</reference>
<comment type="caution">
    <text evidence="1">The sequence shown here is derived from an EMBL/GenBank/DDBJ whole genome shotgun (WGS) entry which is preliminary data.</text>
</comment>
<dbReference type="EMBL" id="JAWLUP010000119">
    <property type="protein sequence ID" value="MDV7267977.1"/>
    <property type="molecule type" value="Genomic_DNA"/>
</dbReference>
<organism evidence="1 2">
    <name type="scientific">Rhodococcus oxybenzonivorans</name>
    <dbReference type="NCBI Taxonomy" id="1990687"/>
    <lineage>
        <taxon>Bacteria</taxon>
        <taxon>Bacillati</taxon>
        <taxon>Actinomycetota</taxon>
        <taxon>Actinomycetes</taxon>
        <taxon>Mycobacteriales</taxon>
        <taxon>Nocardiaceae</taxon>
        <taxon>Rhodococcus</taxon>
    </lineage>
</organism>
<dbReference type="Proteomes" id="UP001185863">
    <property type="component" value="Unassembled WGS sequence"/>
</dbReference>
<name>A0AAE4V3Y4_9NOCA</name>
<gene>
    <name evidence="1" type="ORF">R4315_25990</name>
</gene>
<proteinExistence type="predicted"/>
<dbReference type="RefSeq" id="WP_213572778.1">
    <property type="nucleotide sequence ID" value="NZ_JAWLUP010000119.1"/>
</dbReference>
<evidence type="ECO:0000313" key="1">
    <source>
        <dbReference type="EMBL" id="MDV7267977.1"/>
    </source>
</evidence>
<dbReference type="AlphaFoldDB" id="A0AAE4V3Y4"/>
<protein>
    <submittedName>
        <fullName evidence="1">Uncharacterized protein</fullName>
    </submittedName>
</protein>
<accession>A0AAE4V3Y4</accession>